<dbReference type="InterPro" id="IPR011009">
    <property type="entry name" value="Kinase-like_dom_sf"/>
</dbReference>
<dbReference type="Gene3D" id="1.10.510.10">
    <property type="entry name" value="Transferase(Phosphotransferase) domain 1"/>
    <property type="match status" value="1"/>
</dbReference>
<keyword evidence="3" id="KW-0808">Transferase</keyword>
<keyword evidence="11" id="KW-1185">Reference proteome</keyword>
<dbReference type="PANTHER" id="PTHR43289">
    <property type="entry name" value="MITOGEN-ACTIVATED PROTEIN KINASE KINASE KINASE 20-RELATED"/>
    <property type="match status" value="1"/>
</dbReference>
<gene>
    <name evidence="10" type="ORF">GC106_61150</name>
</gene>
<evidence type="ECO:0000256" key="5">
    <source>
        <dbReference type="ARBA" id="ARBA00022777"/>
    </source>
</evidence>
<dbReference type="Proteomes" id="UP000763557">
    <property type="component" value="Unassembled WGS sequence"/>
</dbReference>
<keyword evidence="8" id="KW-0812">Transmembrane</keyword>
<dbReference type="PROSITE" id="PS50011">
    <property type="entry name" value="PROTEIN_KINASE_DOM"/>
    <property type="match status" value="1"/>
</dbReference>
<evidence type="ECO:0000256" key="8">
    <source>
        <dbReference type="SAM" id="Phobius"/>
    </source>
</evidence>
<comment type="caution">
    <text evidence="10">The sequence shown here is derived from an EMBL/GenBank/DDBJ whole genome shotgun (WGS) entry which is preliminary data.</text>
</comment>
<dbReference type="PANTHER" id="PTHR43289:SF6">
    <property type="entry name" value="SERINE_THREONINE-PROTEIN KINASE NEKL-3"/>
    <property type="match status" value="1"/>
</dbReference>
<feature type="transmembrane region" description="Helical" evidence="8">
    <location>
        <begin position="460"/>
        <end position="476"/>
    </location>
</feature>
<evidence type="ECO:0000256" key="7">
    <source>
        <dbReference type="PROSITE-ProRule" id="PRU10141"/>
    </source>
</evidence>
<evidence type="ECO:0000313" key="10">
    <source>
        <dbReference type="EMBL" id="NRN68860.1"/>
    </source>
</evidence>
<organism evidence="10 11">
    <name type="scientific">Kibdelosporangium persicum</name>
    <dbReference type="NCBI Taxonomy" id="2698649"/>
    <lineage>
        <taxon>Bacteria</taxon>
        <taxon>Bacillati</taxon>
        <taxon>Actinomycetota</taxon>
        <taxon>Actinomycetes</taxon>
        <taxon>Pseudonocardiales</taxon>
        <taxon>Pseudonocardiaceae</taxon>
        <taxon>Kibdelosporangium</taxon>
    </lineage>
</organism>
<dbReference type="EC" id="2.7.11.1" evidence="1"/>
<dbReference type="PROSITE" id="PS00107">
    <property type="entry name" value="PROTEIN_KINASE_ATP"/>
    <property type="match status" value="1"/>
</dbReference>
<evidence type="ECO:0000256" key="6">
    <source>
        <dbReference type="ARBA" id="ARBA00022840"/>
    </source>
</evidence>
<dbReference type="EMBL" id="JAAATY010000023">
    <property type="protein sequence ID" value="NRN68860.1"/>
    <property type="molecule type" value="Genomic_DNA"/>
</dbReference>
<dbReference type="SUPFAM" id="SSF56112">
    <property type="entry name" value="Protein kinase-like (PK-like)"/>
    <property type="match status" value="1"/>
</dbReference>
<feature type="transmembrane region" description="Helical" evidence="8">
    <location>
        <begin position="374"/>
        <end position="391"/>
    </location>
</feature>
<sequence>MQRVVGDRYELVRPLGRGGMGEVWLGRDHRLDRDVAVKLLRPSSLPAGADVDALISRFDREARLTARLENPGVPAVYDTGTDEDDLYLVMQVIGGADLAEFQAENEPVPVGWVAAAGAQIAAVLAAAHAAGLVHRDLKPRNVMITETGEVKVLDFGIAVLRDVDMTRITRTAETVGTPAYMAPEQAMHGQTSPSSDLYSLGCVLYELVTGRAVFEAGTALAMMHRHFNDTPEPVLSLRPDAGPVLAEVITRLLAKRADLRPASATEVYEILLPLVPPPTGPLIPMDPTRPFRDKLSAPRPPAGSAATVSVLDTPTMPVGLPAPAPETTVAPVPRAEPADSGPRRIGEAFLLMFGILGILTYVDDLATGVPVPDAGFTFTVVSTPVLIGLWMRKRRMRLRHVWSLGPFGSRVGPPRATGLGERILERVLLAVGGLGSAVYIGQLIAGTVNGNPLLYIDSPIRGLTICLALLVPGLLMRQRRLGRPYPWSRSSVRS</sequence>
<protein>
    <recommendedName>
        <fullName evidence="1">non-specific serine/threonine protein kinase</fullName>
        <ecNumber evidence="1">2.7.11.1</ecNumber>
    </recommendedName>
</protein>
<evidence type="ECO:0000256" key="1">
    <source>
        <dbReference type="ARBA" id="ARBA00012513"/>
    </source>
</evidence>
<dbReference type="GO" id="GO:0016301">
    <property type="term" value="F:kinase activity"/>
    <property type="evidence" value="ECO:0007669"/>
    <property type="project" value="UniProtKB-KW"/>
</dbReference>
<reference evidence="10 11" key="1">
    <citation type="submission" date="2020-01" db="EMBL/GenBank/DDBJ databases">
        <title>Kibdelosporangium persica a novel Actinomycetes from a hot desert in Iran.</title>
        <authorList>
            <person name="Safaei N."/>
            <person name="Zaburannyi N."/>
            <person name="Mueller R."/>
            <person name="Wink J."/>
        </authorList>
    </citation>
    <scope>NUCLEOTIDE SEQUENCE [LARGE SCALE GENOMIC DNA]</scope>
    <source>
        <strain evidence="10 11">4NS15</strain>
    </source>
</reference>
<proteinExistence type="predicted"/>
<dbReference type="CDD" id="cd14014">
    <property type="entry name" value="STKc_PknB_like"/>
    <property type="match status" value="1"/>
</dbReference>
<feature type="domain" description="Protein kinase" evidence="9">
    <location>
        <begin position="9"/>
        <end position="272"/>
    </location>
</feature>
<dbReference type="InterPro" id="IPR000719">
    <property type="entry name" value="Prot_kinase_dom"/>
</dbReference>
<keyword evidence="2" id="KW-0723">Serine/threonine-protein kinase</keyword>
<evidence type="ECO:0000256" key="4">
    <source>
        <dbReference type="ARBA" id="ARBA00022741"/>
    </source>
</evidence>
<dbReference type="Pfam" id="PF00069">
    <property type="entry name" value="Pkinase"/>
    <property type="match status" value="1"/>
</dbReference>
<dbReference type="PROSITE" id="PS00108">
    <property type="entry name" value="PROTEIN_KINASE_ST"/>
    <property type="match status" value="1"/>
</dbReference>
<keyword evidence="4 7" id="KW-0547">Nucleotide-binding</keyword>
<name>A0ABX2FBU8_9PSEU</name>
<accession>A0ABX2FBU8</accession>
<dbReference type="SMART" id="SM00220">
    <property type="entry name" value="S_TKc"/>
    <property type="match status" value="1"/>
</dbReference>
<evidence type="ECO:0000259" key="9">
    <source>
        <dbReference type="PROSITE" id="PS50011"/>
    </source>
</evidence>
<evidence type="ECO:0000256" key="2">
    <source>
        <dbReference type="ARBA" id="ARBA00022527"/>
    </source>
</evidence>
<feature type="transmembrane region" description="Helical" evidence="8">
    <location>
        <begin position="427"/>
        <end position="448"/>
    </location>
</feature>
<keyword evidence="5 10" id="KW-0418">Kinase</keyword>
<dbReference type="InterPro" id="IPR017441">
    <property type="entry name" value="Protein_kinase_ATP_BS"/>
</dbReference>
<keyword evidence="8" id="KW-0472">Membrane</keyword>
<feature type="transmembrane region" description="Helical" evidence="8">
    <location>
        <begin position="345"/>
        <end position="362"/>
    </location>
</feature>
<keyword evidence="6 7" id="KW-0067">ATP-binding</keyword>
<dbReference type="InterPro" id="IPR008271">
    <property type="entry name" value="Ser/Thr_kinase_AS"/>
</dbReference>
<evidence type="ECO:0000256" key="3">
    <source>
        <dbReference type="ARBA" id="ARBA00022679"/>
    </source>
</evidence>
<dbReference type="RefSeq" id="WP_173138431.1">
    <property type="nucleotide sequence ID" value="NZ_CBCSGW010000029.1"/>
</dbReference>
<dbReference type="Gene3D" id="3.30.200.20">
    <property type="entry name" value="Phosphorylase Kinase, domain 1"/>
    <property type="match status" value="1"/>
</dbReference>
<evidence type="ECO:0000313" key="11">
    <source>
        <dbReference type="Proteomes" id="UP000763557"/>
    </source>
</evidence>
<feature type="binding site" evidence="7">
    <location>
        <position position="38"/>
    </location>
    <ligand>
        <name>ATP</name>
        <dbReference type="ChEBI" id="CHEBI:30616"/>
    </ligand>
</feature>
<keyword evidence="8" id="KW-1133">Transmembrane helix</keyword>